<feature type="transmembrane region" description="Helical" evidence="1">
    <location>
        <begin position="28"/>
        <end position="44"/>
    </location>
</feature>
<evidence type="ECO:0000313" key="3">
    <source>
        <dbReference type="Proteomes" id="UP000321389"/>
    </source>
</evidence>
<keyword evidence="1" id="KW-0472">Membrane</keyword>
<dbReference type="AlphaFoldDB" id="A0A6H0DYF7"/>
<keyword evidence="3" id="KW-1185">Reference proteome</keyword>
<dbReference type="KEGG" id="niy:FQ775_23820"/>
<organism evidence="2 3">
    <name type="scientific">Nitratireductor mangrovi</name>
    <dbReference type="NCBI Taxonomy" id="2599600"/>
    <lineage>
        <taxon>Bacteria</taxon>
        <taxon>Pseudomonadati</taxon>
        <taxon>Pseudomonadota</taxon>
        <taxon>Alphaproteobacteria</taxon>
        <taxon>Hyphomicrobiales</taxon>
        <taxon>Phyllobacteriaceae</taxon>
        <taxon>Nitratireductor</taxon>
    </lineage>
</organism>
<proteinExistence type="predicted"/>
<name>A0A6H0DYF7_9HYPH</name>
<dbReference type="RefSeq" id="WP_167812789.1">
    <property type="nucleotide sequence ID" value="NZ_CP042301.2"/>
</dbReference>
<reference evidence="2" key="1">
    <citation type="submission" date="2020-04" db="EMBL/GenBank/DDBJ databases">
        <title>Nitratireductor sp. nov. isolated from mangrove soil.</title>
        <authorList>
            <person name="Ye Y."/>
        </authorList>
    </citation>
    <scope>NUCLEOTIDE SEQUENCE</scope>
    <source>
        <strain evidence="2">SY7</strain>
    </source>
</reference>
<sequence length="45" mass="4651">MSCSTLAARDERVANREIPGRAVRPGEAAVGAVLLGIVALMIALM</sequence>
<protein>
    <submittedName>
        <fullName evidence="2">Uncharacterized protein</fullName>
    </submittedName>
</protein>
<gene>
    <name evidence="2" type="ORF">FQ775_23820</name>
</gene>
<keyword evidence="1" id="KW-0812">Transmembrane</keyword>
<evidence type="ECO:0000256" key="1">
    <source>
        <dbReference type="SAM" id="Phobius"/>
    </source>
</evidence>
<evidence type="ECO:0000313" key="2">
    <source>
        <dbReference type="EMBL" id="QIS94635.1"/>
    </source>
</evidence>
<keyword evidence="1" id="KW-1133">Transmembrane helix</keyword>
<dbReference type="Proteomes" id="UP000321389">
    <property type="component" value="Chromosome"/>
</dbReference>
<dbReference type="EMBL" id="CP042301">
    <property type="protein sequence ID" value="QIS94635.1"/>
    <property type="molecule type" value="Genomic_DNA"/>
</dbReference>
<accession>A0A6H0DYF7</accession>